<organism evidence="1 2">
    <name type="scientific">Hermanssonia centrifuga</name>
    <dbReference type="NCBI Taxonomy" id="98765"/>
    <lineage>
        <taxon>Eukaryota</taxon>
        <taxon>Fungi</taxon>
        <taxon>Dikarya</taxon>
        <taxon>Basidiomycota</taxon>
        <taxon>Agaricomycotina</taxon>
        <taxon>Agaricomycetes</taxon>
        <taxon>Polyporales</taxon>
        <taxon>Meruliaceae</taxon>
        <taxon>Hermanssonia</taxon>
    </lineage>
</organism>
<evidence type="ECO:0000313" key="1">
    <source>
        <dbReference type="EMBL" id="PSR70515.1"/>
    </source>
</evidence>
<dbReference type="AlphaFoldDB" id="A0A2R6NDT2"/>
<name>A0A2R6NDT2_9APHY</name>
<accession>A0A2R6NDT2</accession>
<sequence length="50" mass="5582">MTEDERLDLEDAEEVCRRFLAWDLDAARGGAEGDVKRVLAEVVGRDASMD</sequence>
<dbReference type="Proteomes" id="UP000186601">
    <property type="component" value="Unassembled WGS sequence"/>
</dbReference>
<keyword evidence="2" id="KW-1185">Reference proteome</keyword>
<proteinExistence type="predicted"/>
<protein>
    <submittedName>
        <fullName evidence="1">Uncharacterized protein</fullName>
    </submittedName>
</protein>
<evidence type="ECO:0000313" key="2">
    <source>
        <dbReference type="Proteomes" id="UP000186601"/>
    </source>
</evidence>
<reference evidence="1 2" key="1">
    <citation type="submission" date="2018-02" db="EMBL/GenBank/DDBJ databases">
        <title>Genome sequence of the basidiomycete white-rot fungus Phlebia centrifuga.</title>
        <authorList>
            <person name="Granchi Z."/>
            <person name="Peng M."/>
            <person name="de Vries R.P."/>
            <person name="Hilden K."/>
            <person name="Makela M.R."/>
            <person name="Grigoriev I."/>
            <person name="Riley R."/>
        </authorList>
    </citation>
    <scope>NUCLEOTIDE SEQUENCE [LARGE SCALE GENOMIC DNA]</scope>
    <source>
        <strain evidence="1 2">FBCC195</strain>
    </source>
</reference>
<comment type="caution">
    <text evidence="1">The sequence shown here is derived from an EMBL/GenBank/DDBJ whole genome shotgun (WGS) entry which is preliminary data.</text>
</comment>
<dbReference type="EMBL" id="MLYV02001349">
    <property type="protein sequence ID" value="PSR70515.1"/>
    <property type="molecule type" value="Genomic_DNA"/>
</dbReference>
<gene>
    <name evidence="1" type="ORF">PHLCEN_2v13554</name>
</gene>